<comment type="caution">
    <text evidence="2">The sequence shown here is derived from an EMBL/GenBank/DDBJ whole genome shotgun (WGS) entry which is preliminary data.</text>
</comment>
<dbReference type="EMBL" id="JBHXOF010000002">
    <property type="protein sequence ID" value="MFD4212370.1"/>
    <property type="molecule type" value="Genomic_DNA"/>
</dbReference>
<proteinExistence type="predicted"/>
<organism evidence="2 3">
    <name type="scientific">Streptomyces sindenensis</name>
    <dbReference type="NCBI Taxonomy" id="67363"/>
    <lineage>
        <taxon>Bacteria</taxon>
        <taxon>Bacillati</taxon>
        <taxon>Actinomycetota</taxon>
        <taxon>Actinomycetes</taxon>
        <taxon>Kitasatosporales</taxon>
        <taxon>Streptomycetaceae</taxon>
        <taxon>Streptomyces</taxon>
    </lineage>
</organism>
<evidence type="ECO:0000313" key="3">
    <source>
        <dbReference type="Proteomes" id="UP001598251"/>
    </source>
</evidence>
<sequence>MSPDVVMARRRMMFDQVVARIAVRSGRVEPRARARADLLGPPPRRNRTSHRGSFDASRLGEVATLDVRVTFSWLRAGPVTLDEAGLPRFPALPRAPGLYRYDFGRGDDGIRVLCIGESAELSRRARNYRNATTDRSSQRTSRRIHKEITGHVTSGGSIECAIATSVRWDDGAGLDLRLRSARRLAENATVLLAQSQSGIRVLNIDTELGGESG</sequence>
<evidence type="ECO:0000256" key="1">
    <source>
        <dbReference type="SAM" id="MobiDB-lite"/>
    </source>
</evidence>
<accession>A0ABW6ECG4</accession>
<evidence type="ECO:0000313" key="2">
    <source>
        <dbReference type="EMBL" id="MFD4212370.1"/>
    </source>
</evidence>
<dbReference type="RefSeq" id="WP_382824117.1">
    <property type="nucleotide sequence ID" value="NZ_JBHXLY010000001.1"/>
</dbReference>
<name>A0ABW6ECG4_9ACTN</name>
<gene>
    <name evidence="2" type="ORF">ACFWSS_05580</name>
</gene>
<feature type="region of interest" description="Disordered" evidence="1">
    <location>
        <begin position="33"/>
        <end position="52"/>
    </location>
</feature>
<keyword evidence="3" id="KW-1185">Reference proteome</keyword>
<reference evidence="2 3" key="1">
    <citation type="submission" date="2024-09" db="EMBL/GenBank/DDBJ databases">
        <title>The Natural Products Discovery Center: Release of the First 8490 Sequenced Strains for Exploring Actinobacteria Biosynthetic Diversity.</title>
        <authorList>
            <person name="Kalkreuter E."/>
            <person name="Kautsar S.A."/>
            <person name="Yang D."/>
            <person name="Bader C.D."/>
            <person name="Teijaro C.N."/>
            <person name="Fluegel L."/>
            <person name="Davis C.M."/>
            <person name="Simpson J.R."/>
            <person name="Lauterbach L."/>
            <person name="Steele A.D."/>
            <person name="Gui C."/>
            <person name="Meng S."/>
            <person name="Li G."/>
            <person name="Viehrig K."/>
            <person name="Ye F."/>
            <person name="Su P."/>
            <person name="Kiefer A.F."/>
            <person name="Nichols A."/>
            <person name="Cepeda A.J."/>
            <person name="Yan W."/>
            <person name="Fan B."/>
            <person name="Jiang Y."/>
            <person name="Adhikari A."/>
            <person name="Zheng C.-J."/>
            <person name="Schuster L."/>
            <person name="Cowan T.M."/>
            <person name="Smanski M.J."/>
            <person name="Chevrette M.G."/>
            <person name="De Carvalho L.P.S."/>
            <person name="Shen B."/>
        </authorList>
    </citation>
    <scope>NUCLEOTIDE SEQUENCE [LARGE SCALE GENOMIC DNA]</scope>
    <source>
        <strain evidence="2 3">NPDC058546</strain>
    </source>
</reference>
<evidence type="ECO:0008006" key="4">
    <source>
        <dbReference type="Google" id="ProtNLM"/>
    </source>
</evidence>
<protein>
    <recommendedName>
        <fullName evidence="4">GIY-YIG nuclease family protein</fullName>
    </recommendedName>
</protein>
<dbReference type="Proteomes" id="UP001598251">
    <property type="component" value="Unassembled WGS sequence"/>
</dbReference>